<protein>
    <recommendedName>
        <fullName evidence="4">Secreted protein</fullName>
    </recommendedName>
</protein>
<dbReference type="AlphaFoldDB" id="A0AAN6W8W0"/>
<dbReference type="EMBL" id="MU866174">
    <property type="protein sequence ID" value="KAK4177148.1"/>
    <property type="molecule type" value="Genomic_DNA"/>
</dbReference>
<evidence type="ECO:0008006" key="4">
    <source>
        <dbReference type="Google" id="ProtNLM"/>
    </source>
</evidence>
<sequence length="257" mass="28931">MVWCLLLGALQGACLGLCGCRACMTNLVWSPSVYHQDLVSSSWIRQIAVAMALWCDGQDGRYDVTCQNKTRRDIFVSSHLPDGMGALNTFQTRLSEVALKLLNAWTRRRVSITRTTFPVWNWLLTLFEQRKRRDLARPPLFGEPPVVSSCCSLALSSQISDHVAYWVPSPPGHCASDQHLKLRALILPDARPEPDALESRCASNQWQSCRLRQSSSLSHLIADQQGFAEAFWRCRCRYGTDSLLKLGCHPDTGRKIL</sequence>
<accession>A0AAN6W8W0</accession>
<reference evidence="2" key="1">
    <citation type="journal article" date="2023" name="Mol. Phylogenet. Evol.">
        <title>Genome-scale phylogeny and comparative genomics of the fungal order Sordariales.</title>
        <authorList>
            <person name="Hensen N."/>
            <person name="Bonometti L."/>
            <person name="Westerberg I."/>
            <person name="Brannstrom I.O."/>
            <person name="Guillou S."/>
            <person name="Cros-Aarteil S."/>
            <person name="Calhoun S."/>
            <person name="Haridas S."/>
            <person name="Kuo A."/>
            <person name="Mondo S."/>
            <person name="Pangilinan J."/>
            <person name="Riley R."/>
            <person name="LaButti K."/>
            <person name="Andreopoulos B."/>
            <person name="Lipzen A."/>
            <person name="Chen C."/>
            <person name="Yan M."/>
            <person name="Daum C."/>
            <person name="Ng V."/>
            <person name="Clum A."/>
            <person name="Steindorff A."/>
            <person name="Ohm R.A."/>
            <person name="Martin F."/>
            <person name="Silar P."/>
            <person name="Natvig D.O."/>
            <person name="Lalanne C."/>
            <person name="Gautier V."/>
            <person name="Ament-Velasquez S.L."/>
            <person name="Kruys A."/>
            <person name="Hutchinson M.I."/>
            <person name="Powell A.J."/>
            <person name="Barry K."/>
            <person name="Miller A.N."/>
            <person name="Grigoriev I.V."/>
            <person name="Debuchy R."/>
            <person name="Gladieux P."/>
            <person name="Hiltunen Thoren M."/>
            <person name="Johannesson H."/>
        </authorList>
    </citation>
    <scope>NUCLEOTIDE SEQUENCE</scope>
    <source>
        <strain evidence="2">CBS 892.96</strain>
    </source>
</reference>
<keyword evidence="3" id="KW-1185">Reference proteome</keyword>
<evidence type="ECO:0000256" key="1">
    <source>
        <dbReference type="SAM" id="SignalP"/>
    </source>
</evidence>
<evidence type="ECO:0000313" key="2">
    <source>
        <dbReference type="EMBL" id="KAK4177148.1"/>
    </source>
</evidence>
<gene>
    <name evidence="2" type="ORF">QBC36DRAFT_310446</name>
</gene>
<feature type="signal peptide" evidence="1">
    <location>
        <begin position="1"/>
        <end position="16"/>
    </location>
</feature>
<organism evidence="2 3">
    <name type="scientific">Triangularia setosa</name>
    <dbReference type="NCBI Taxonomy" id="2587417"/>
    <lineage>
        <taxon>Eukaryota</taxon>
        <taxon>Fungi</taxon>
        <taxon>Dikarya</taxon>
        <taxon>Ascomycota</taxon>
        <taxon>Pezizomycotina</taxon>
        <taxon>Sordariomycetes</taxon>
        <taxon>Sordariomycetidae</taxon>
        <taxon>Sordariales</taxon>
        <taxon>Podosporaceae</taxon>
        <taxon>Triangularia</taxon>
    </lineage>
</organism>
<proteinExistence type="predicted"/>
<comment type="caution">
    <text evidence="2">The sequence shown here is derived from an EMBL/GenBank/DDBJ whole genome shotgun (WGS) entry which is preliminary data.</text>
</comment>
<reference evidence="2" key="2">
    <citation type="submission" date="2023-05" db="EMBL/GenBank/DDBJ databases">
        <authorList>
            <consortium name="Lawrence Berkeley National Laboratory"/>
            <person name="Steindorff A."/>
            <person name="Hensen N."/>
            <person name="Bonometti L."/>
            <person name="Westerberg I."/>
            <person name="Brannstrom I.O."/>
            <person name="Guillou S."/>
            <person name="Cros-Aarteil S."/>
            <person name="Calhoun S."/>
            <person name="Haridas S."/>
            <person name="Kuo A."/>
            <person name="Mondo S."/>
            <person name="Pangilinan J."/>
            <person name="Riley R."/>
            <person name="Labutti K."/>
            <person name="Andreopoulos B."/>
            <person name="Lipzen A."/>
            <person name="Chen C."/>
            <person name="Yanf M."/>
            <person name="Daum C."/>
            <person name="Ng V."/>
            <person name="Clum A."/>
            <person name="Ohm R."/>
            <person name="Martin F."/>
            <person name="Silar P."/>
            <person name="Natvig D."/>
            <person name="Lalanne C."/>
            <person name="Gautier V."/>
            <person name="Ament-Velasquez S.L."/>
            <person name="Kruys A."/>
            <person name="Hutchinson M.I."/>
            <person name="Powell A.J."/>
            <person name="Barry K."/>
            <person name="Miller A.N."/>
            <person name="Grigoriev I.V."/>
            <person name="Debuchy R."/>
            <person name="Gladieux P."/>
            <person name="Thoren M.H."/>
            <person name="Johannesson H."/>
        </authorList>
    </citation>
    <scope>NUCLEOTIDE SEQUENCE</scope>
    <source>
        <strain evidence="2">CBS 892.96</strain>
    </source>
</reference>
<feature type="chain" id="PRO_5043043761" description="Secreted protein" evidence="1">
    <location>
        <begin position="17"/>
        <end position="257"/>
    </location>
</feature>
<keyword evidence="1" id="KW-0732">Signal</keyword>
<name>A0AAN6W8W0_9PEZI</name>
<evidence type="ECO:0000313" key="3">
    <source>
        <dbReference type="Proteomes" id="UP001302321"/>
    </source>
</evidence>
<dbReference type="Proteomes" id="UP001302321">
    <property type="component" value="Unassembled WGS sequence"/>
</dbReference>